<sequence length="56" mass="6103">MAGNENEDWTDSPAVRVTNEPTESFYFSVSAHGDQSGVAEGEDTPNMGLYNNGIFF</sequence>
<dbReference type="Proteomes" id="UP001152795">
    <property type="component" value="Unassembled WGS sequence"/>
</dbReference>
<dbReference type="AlphaFoldDB" id="A0A6S7I0T4"/>
<reference evidence="1" key="1">
    <citation type="submission" date="2020-04" db="EMBL/GenBank/DDBJ databases">
        <authorList>
            <person name="Alioto T."/>
            <person name="Alioto T."/>
            <person name="Gomez Garrido J."/>
        </authorList>
    </citation>
    <scope>NUCLEOTIDE SEQUENCE</scope>
    <source>
        <strain evidence="1">A484AB</strain>
    </source>
</reference>
<evidence type="ECO:0000313" key="1">
    <source>
        <dbReference type="EMBL" id="CAB4012305.1"/>
    </source>
</evidence>
<organism evidence="1 2">
    <name type="scientific">Paramuricea clavata</name>
    <name type="common">Red gorgonian</name>
    <name type="synonym">Violescent sea-whip</name>
    <dbReference type="NCBI Taxonomy" id="317549"/>
    <lineage>
        <taxon>Eukaryota</taxon>
        <taxon>Metazoa</taxon>
        <taxon>Cnidaria</taxon>
        <taxon>Anthozoa</taxon>
        <taxon>Octocorallia</taxon>
        <taxon>Malacalcyonacea</taxon>
        <taxon>Plexauridae</taxon>
        <taxon>Paramuricea</taxon>
    </lineage>
</organism>
<proteinExistence type="predicted"/>
<comment type="caution">
    <text evidence="1">The sequence shown here is derived from an EMBL/GenBank/DDBJ whole genome shotgun (WGS) entry which is preliminary data.</text>
</comment>
<dbReference type="EMBL" id="CACRXK020007460">
    <property type="protein sequence ID" value="CAB4012305.1"/>
    <property type="molecule type" value="Genomic_DNA"/>
</dbReference>
<keyword evidence="2" id="KW-1185">Reference proteome</keyword>
<protein>
    <submittedName>
        <fullName evidence="1">Uncharacterized protein</fullName>
    </submittedName>
</protein>
<evidence type="ECO:0000313" key="2">
    <source>
        <dbReference type="Proteomes" id="UP001152795"/>
    </source>
</evidence>
<gene>
    <name evidence="1" type="ORF">PACLA_8A024419</name>
</gene>
<accession>A0A6S7I0T4</accession>
<name>A0A6S7I0T4_PARCT</name>